<evidence type="ECO:0000313" key="3">
    <source>
        <dbReference type="EMBL" id="MBA8825109.1"/>
    </source>
</evidence>
<dbReference type="InterPro" id="IPR025637">
    <property type="entry name" value="DUF4333"/>
</dbReference>
<name>A0A839DWH2_9PSEU</name>
<sequence length="103" mass="10670">MRYGRGVLAAAVLTAVPVMAGCGPGTVEKDELAETIGRRLEQKVGQRPDEVTCPRELPAEVGASVKCELTAGGTALDVTTSVTSVDGGDVKFDIEVEELPAGR</sequence>
<accession>A0A839DWH2</accession>
<reference evidence="3 4" key="1">
    <citation type="submission" date="2020-07" db="EMBL/GenBank/DDBJ databases">
        <title>Sequencing the genomes of 1000 actinobacteria strains.</title>
        <authorList>
            <person name="Klenk H.-P."/>
        </authorList>
    </citation>
    <scope>NUCLEOTIDE SEQUENCE [LARGE SCALE GENOMIC DNA]</scope>
    <source>
        <strain evidence="3 4">DSM 45975</strain>
    </source>
</reference>
<dbReference type="Pfam" id="PF14230">
    <property type="entry name" value="DUF4333"/>
    <property type="match status" value="1"/>
</dbReference>
<dbReference type="RefSeq" id="WP_220480236.1">
    <property type="nucleotide sequence ID" value="NZ_JACGWZ010000003.1"/>
</dbReference>
<keyword evidence="4" id="KW-1185">Reference proteome</keyword>
<feature type="chain" id="PRO_5032745622" description="DUF4333 domain-containing protein" evidence="1">
    <location>
        <begin position="21"/>
        <end position="103"/>
    </location>
</feature>
<gene>
    <name evidence="3" type="ORF">FHX42_002460</name>
</gene>
<protein>
    <recommendedName>
        <fullName evidence="2">DUF4333 domain-containing protein</fullName>
    </recommendedName>
</protein>
<dbReference type="EMBL" id="JACGWZ010000003">
    <property type="protein sequence ID" value="MBA8825109.1"/>
    <property type="molecule type" value="Genomic_DNA"/>
</dbReference>
<keyword evidence="1" id="KW-0732">Signal</keyword>
<feature type="domain" description="DUF4333" evidence="2">
    <location>
        <begin position="22"/>
        <end position="87"/>
    </location>
</feature>
<dbReference type="PROSITE" id="PS51257">
    <property type="entry name" value="PROKAR_LIPOPROTEIN"/>
    <property type="match status" value="1"/>
</dbReference>
<organism evidence="3 4">
    <name type="scientific">Halosaccharopolyspora lacisalsi</name>
    <dbReference type="NCBI Taxonomy" id="1000566"/>
    <lineage>
        <taxon>Bacteria</taxon>
        <taxon>Bacillati</taxon>
        <taxon>Actinomycetota</taxon>
        <taxon>Actinomycetes</taxon>
        <taxon>Pseudonocardiales</taxon>
        <taxon>Pseudonocardiaceae</taxon>
        <taxon>Halosaccharopolyspora</taxon>
    </lineage>
</organism>
<proteinExistence type="predicted"/>
<feature type="signal peptide" evidence="1">
    <location>
        <begin position="1"/>
        <end position="20"/>
    </location>
</feature>
<evidence type="ECO:0000256" key="1">
    <source>
        <dbReference type="SAM" id="SignalP"/>
    </source>
</evidence>
<dbReference type="Proteomes" id="UP000569329">
    <property type="component" value="Unassembled WGS sequence"/>
</dbReference>
<evidence type="ECO:0000259" key="2">
    <source>
        <dbReference type="Pfam" id="PF14230"/>
    </source>
</evidence>
<dbReference type="AlphaFoldDB" id="A0A839DWH2"/>
<comment type="caution">
    <text evidence="3">The sequence shown here is derived from an EMBL/GenBank/DDBJ whole genome shotgun (WGS) entry which is preliminary data.</text>
</comment>
<evidence type="ECO:0000313" key="4">
    <source>
        <dbReference type="Proteomes" id="UP000569329"/>
    </source>
</evidence>